<proteinExistence type="predicted"/>
<name>A0ABY8JR25_9BRAD</name>
<dbReference type="Proteomes" id="UP001221546">
    <property type="component" value="Chromosome"/>
</dbReference>
<protein>
    <submittedName>
        <fullName evidence="1">Uncharacterized protein</fullName>
    </submittedName>
</protein>
<organism evidence="1 2">
    <name type="scientific">Bradyrhizobium brasilense</name>
    <dbReference type="NCBI Taxonomy" id="1419277"/>
    <lineage>
        <taxon>Bacteria</taxon>
        <taxon>Pseudomonadati</taxon>
        <taxon>Pseudomonadota</taxon>
        <taxon>Alphaproteobacteria</taxon>
        <taxon>Hyphomicrobiales</taxon>
        <taxon>Nitrobacteraceae</taxon>
        <taxon>Bradyrhizobium</taxon>
    </lineage>
</organism>
<accession>A0ABY8JR25</accession>
<gene>
    <name evidence="1" type="ORF">QA636_13800</name>
</gene>
<sequence length="55" mass="5807">MIVSLFVALGCSLDDVGAMRNPVAQLRNPGLSENRVTTALFATPSSCVELACPNR</sequence>
<keyword evidence="2" id="KW-1185">Reference proteome</keyword>
<dbReference type="EMBL" id="CP121646">
    <property type="protein sequence ID" value="WFU66513.1"/>
    <property type="molecule type" value="Genomic_DNA"/>
</dbReference>
<evidence type="ECO:0000313" key="2">
    <source>
        <dbReference type="Proteomes" id="UP001221546"/>
    </source>
</evidence>
<dbReference type="RefSeq" id="WP_168857129.1">
    <property type="nucleotide sequence ID" value="NZ_CP121646.1"/>
</dbReference>
<reference evidence="1 2" key="1">
    <citation type="submission" date="2023-04" db="EMBL/GenBank/DDBJ databases">
        <title>Australian commercial rhizobial inoculants.</title>
        <authorList>
            <person name="Kohlmeier M.G."/>
            <person name="O'Hara G.W."/>
            <person name="Colombi E."/>
            <person name="Ramsay J.P."/>
            <person name="Terpolilli J."/>
        </authorList>
    </citation>
    <scope>NUCLEOTIDE SEQUENCE [LARGE SCALE GENOMIC DNA]</scope>
    <source>
        <strain evidence="1 2">CB627</strain>
    </source>
</reference>
<evidence type="ECO:0000313" key="1">
    <source>
        <dbReference type="EMBL" id="WFU66513.1"/>
    </source>
</evidence>